<organism evidence="1 2">
    <name type="scientific">Peronosclerospora sorghi</name>
    <dbReference type="NCBI Taxonomy" id="230839"/>
    <lineage>
        <taxon>Eukaryota</taxon>
        <taxon>Sar</taxon>
        <taxon>Stramenopiles</taxon>
        <taxon>Oomycota</taxon>
        <taxon>Peronosporomycetes</taxon>
        <taxon>Peronosporales</taxon>
        <taxon>Peronosporaceae</taxon>
        <taxon>Peronosclerospora</taxon>
    </lineage>
</organism>
<name>A0ACC0WI82_9STRA</name>
<reference evidence="1 2" key="1">
    <citation type="journal article" date="2022" name="bioRxiv">
        <title>The genome of the oomycete Peronosclerospora sorghi, a cosmopolitan pathogen of maize and sorghum, is inflated with dispersed pseudogenes.</title>
        <authorList>
            <person name="Fletcher K."/>
            <person name="Martin F."/>
            <person name="Isakeit T."/>
            <person name="Cavanaugh K."/>
            <person name="Magill C."/>
            <person name="Michelmore R."/>
        </authorList>
    </citation>
    <scope>NUCLEOTIDE SEQUENCE [LARGE SCALE GENOMIC DNA]</scope>
    <source>
        <strain evidence="1">P6</strain>
    </source>
</reference>
<protein>
    <submittedName>
        <fullName evidence="1">Uncharacterized protein</fullName>
    </submittedName>
</protein>
<evidence type="ECO:0000313" key="2">
    <source>
        <dbReference type="Proteomes" id="UP001163321"/>
    </source>
</evidence>
<dbReference type="Proteomes" id="UP001163321">
    <property type="component" value="Chromosome 13"/>
</dbReference>
<sequence length="175" mass="19791">MAPSEQNDTKEEEMSTVLHAAMPSHETLGAKTPVIPAEPLPFLSTLKQQDLDFRSLLNEYMHEVSAPRHEAEAEGALALLERERKEPVDQQWSEPTPGFVVKTYWNTDKIFINICTHAHLESLSSTVDTSGHFPYFLGPERYARDKSGHKVATFDVGFHPRVLHLALSQRESRGR</sequence>
<gene>
    <name evidence="1" type="ORF">PsorP6_013241</name>
</gene>
<dbReference type="EMBL" id="CM047592">
    <property type="protein sequence ID" value="KAI9917996.1"/>
    <property type="molecule type" value="Genomic_DNA"/>
</dbReference>
<proteinExistence type="predicted"/>
<keyword evidence="2" id="KW-1185">Reference proteome</keyword>
<evidence type="ECO:0000313" key="1">
    <source>
        <dbReference type="EMBL" id="KAI9917996.1"/>
    </source>
</evidence>
<comment type="caution">
    <text evidence="1">The sequence shown here is derived from an EMBL/GenBank/DDBJ whole genome shotgun (WGS) entry which is preliminary data.</text>
</comment>
<accession>A0ACC0WI82</accession>